<evidence type="ECO:0000313" key="2">
    <source>
        <dbReference type="EMBL" id="SVE27485.1"/>
    </source>
</evidence>
<dbReference type="Pfam" id="PF12974">
    <property type="entry name" value="Phosphonate-bd"/>
    <property type="match status" value="1"/>
</dbReference>
<name>A0A383C779_9ZZZZ</name>
<sequence>MLLRRTILTGAVAVLFGAASVFSANSARADEYIGGWQKDYPVVSYGVISVETAVDTLKSQKKFVDYASKELGVQFKLFTAAEYAGIVNGLAAGQVHVGWLGASSYASTYMDCQCVEPIAGAQNLQGGMGYNSVLIVKSGSPYKKYEDLKGKTVARNDPHSTSGYLIPTVAWAHKHGSIDKYFKSPLSGGHQQTIVG</sequence>
<dbReference type="SUPFAM" id="SSF53850">
    <property type="entry name" value="Periplasmic binding protein-like II"/>
    <property type="match status" value="1"/>
</dbReference>
<dbReference type="EMBL" id="UINC01206041">
    <property type="protein sequence ID" value="SVE27485.1"/>
    <property type="molecule type" value="Genomic_DNA"/>
</dbReference>
<feature type="non-terminal residue" evidence="2">
    <location>
        <position position="196"/>
    </location>
</feature>
<keyword evidence="1" id="KW-0732">Signal</keyword>
<dbReference type="GO" id="GO:0043190">
    <property type="term" value="C:ATP-binding cassette (ABC) transporter complex"/>
    <property type="evidence" value="ECO:0007669"/>
    <property type="project" value="InterPro"/>
</dbReference>
<dbReference type="PANTHER" id="PTHR35841">
    <property type="entry name" value="PHOSPHONATES-BINDING PERIPLASMIC PROTEIN"/>
    <property type="match status" value="1"/>
</dbReference>
<dbReference type="GO" id="GO:0055085">
    <property type="term" value="P:transmembrane transport"/>
    <property type="evidence" value="ECO:0007669"/>
    <property type="project" value="InterPro"/>
</dbReference>
<organism evidence="2">
    <name type="scientific">marine metagenome</name>
    <dbReference type="NCBI Taxonomy" id="408172"/>
    <lineage>
        <taxon>unclassified sequences</taxon>
        <taxon>metagenomes</taxon>
        <taxon>ecological metagenomes</taxon>
    </lineage>
</organism>
<reference evidence="2" key="1">
    <citation type="submission" date="2018-05" db="EMBL/GenBank/DDBJ databases">
        <authorList>
            <person name="Lanie J.A."/>
            <person name="Ng W.-L."/>
            <person name="Kazmierczak K.M."/>
            <person name="Andrzejewski T.M."/>
            <person name="Davidsen T.M."/>
            <person name="Wayne K.J."/>
            <person name="Tettelin H."/>
            <person name="Glass J.I."/>
            <person name="Rusch D."/>
            <person name="Podicherti R."/>
            <person name="Tsui H.-C.T."/>
            <person name="Winkler M.E."/>
        </authorList>
    </citation>
    <scope>NUCLEOTIDE SEQUENCE</scope>
</reference>
<accession>A0A383C779</accession>
<proteinExistence type="predicted"/>
<protein>
    <recommendedName>
        <fullName evidence="3">Solute-binding protein family 3/N-terminal domain-containing protein</fullName>
    </recommendedName>
</protein>
<evidence type="ECO:0000256" key="1">
    <source>
        <dbReference type="ARBA" id="ARBA00022729"/>
    </source>
</evidence>
<evidence type="ECO:0008006" key="3">
    <source>
        <dbReference type="Google" id="ProtNLM"/>
    </source>
</evidence>
<dbReference type="InterPro" id="IPR005770">
    <property type="entry name" value="PhnD"/>
</dbReference>
<dbReference type="Gene3D" id="3.40.190.10">
    <property type="entry name" value="Periplasmic binding protein-like II"/>
    <property type="match status" value="1"/>
</dbReference>
<dbReference type="NCBIfam" id="TIGR01098">
    <property type="entry name" value="3A0109s03R"/>
    <property type="match status" value="1"/>
</dbReference>
<gene>
    <name evidence="2" type="ORF">METZ01_LOCUS480339</name>
</gene>
<dbReference type="AlphaFoldDB" id="A0A383C779"/>
<dbReference type="PANTHER" id="PTHR35841:SF1">
    <property type="entry name" value="PHOSPHONATES-BINDING PERIPLASMIC PROTEIN"/>
    <property type="match status" value="1"/>
</dbReference>